<evidence type="ECO:0000256" key="1">
    <source>
        <dbReference type="SAM" id="MobiDB-lite"/>
    </source>
</evidence>
<dbReference type="EMBL" id="CP042326">
    <property type="protein sequence ID" value="QDZ38483.1"/>
    <property type="molecule type" value="Genomic_DNA"/>
</dbReference>
<evidence type="ECO:0000256" key="2">
    <source>
        <dbReference type="SAM" id="SignalP"/>
    </source>
</evidence>
<dbReference type="AlphaFoldDB" id="A0A5B8NH50"/>
<dbReference type="OrthoDB" id="427719at2"/>
<proteinExistence type="predicted"/>
<dbReference type="Proteomes" id="UP000318453">
    <property type="component" value="Chromosome"/>
</dbReference>
<gene>
    <name evidence="4" type="ORF">FRE64_00100</name>
</gene>
<feature type="compositionally biased region" description="Low complexity" evidence="1">
    <location>
        <begin position="27"/>
        <end position="40"/>
    </location>
</feature>
<feature type="chain" id="PRO_5022849380" evidence="2">
    <location>
        <begin position="27"/>
        <end position="170"/>
    </location>
</feature>
<feature type="domain" description="DUF4168" evidence="3">
    <location>
        <begin position="37"/>
        <end position="99"/>
    </location>
</feature>
<protein>
    <submittedName>
        <fullName evidence="4">DUF4168 domain-containing protein</fullName>
    </submittedName>
</protein>
<dbReference type="Pfam" id="PF13767">
    <property type="entry name" value="DUF4168"/>
    <property type="match status" value="2"/>
</dbReference>
<reference evidence="4" key="1">
    <citation type="submission" date="2019-08" db="EMBL/GenBank/DDBJ databases">
        <title>Carotenoids and Carotenoid Binding Proteins in the Halophilic Cyanobacterium Euhalothece sp. ZM00.</title>
        <authorList>
            <person name="Cho S.M."/>
            <person name="Song J.Y."/>
            <person name="Park Y.-I."/>
        </authorList>
    </citation>
    <scope>NUCLEOTIDE SEQUENCE [LARGE SCALE GENOMIC DNA]</scope>
    <source>
        <strain evidence="4">Z-M001</strain>
    </source>
</reference>
<dbReference type="KEGG" id="enn:FRE64_00100"/>
<feature type="signal peptide" evidence="2">
    <location>
        <begin position="1"/>
        <end position="26"/>
    </location>
</feature>
<name>A0A5B8NH50_9CHRO</name>
<evidence type="ECO:0000313" key="4">
    <source>
        <dbReference type="EMBL" id="QDZ38483.1"/>
    </source>
</evidence>
<dbReference type="InterPro" id="IPR025433">
    <property type="entry name" value="DUF4168"/>
</dbReference>
<evidence type="ECO:0000313" key="5">
    <source>
        <dbReference type="Proteomes" id="UP000318453"/>
    </source>
</evidence>
<feature type="domain" description="DUF4168" evidence="3">
    <location>
        <begin position="100"/>
        <end position="164"/>
    </location>
</feature>
<sequence>MKKLSIIASGAVASIFMLGSTMVAEAQEQQQQPSPDQQMPATPEGSTVDVDQEELERFANAFLAVQEIQDQSRQEMAEAIEQEGLTIEEYNQMFRQQQQPEAAESEMSPEQQEQFQQADARIDEIEQEAQTEIENAITGEGIELERFEQLWVAIQQDPELQQEVQQILQN</sequence>
<feature type="region of interest" description="Disordered" evidence="1">
    <location>
        <begin position="25"/>
        <end position="51"/>
    </location>
</feature>
<evidence type="ECO:0000259" key="3">
    <source>
        <dbReference type="Pfam" id="PF13767"/>
    </source>
</evidence>
<accession>A0A5B8NH50</accession>
<keyword evidence="2" id="KW-0732">Signal</keyword>
<feature type="compositionally biased region" description="Polar residues" evidence="1">
    <location>
        <begin position="108"/>
        <end position="117"/>
    </location>
</feature>
<feature type="region of interest" description="Disordered" evidence="1">
    <location>
        <begin position="94"/>
        <end position="120"/>
    </location>
</feature>
<organism evidence="4 5">
    <name type="scientific">Euhalothece natronophila Z-M001</name>
    <dbReference type="NCBI Taxonomy" id="522448"/>
    <lineage>
        <taxon>Bacteria</taxon>
        <taxon>Bacillati</taxon>
        <taxon>Cyanobacteriota</taxon>
        <taxon>Cyanophyceae</taxon>
        <taxon>Oscillatoriophycideae</taxon>
        <taxon>Chroococcales</taxon>
        <taxon>Halothecacae</taxon>
        <taxon>Halothece cluster</taxon>
        <taxon>Euhalothece</taxon>
    </lineage>
</organism>
<keyword evidence="5" id="KW-1185">Reference proteome</keyword>